<gene>
    <name evidence="8" type="ORF">D9R14_06335</name>
</gene>
<proteinExistence type="predicted"/>
<dbReference type="GO" id="GO:0006099">
    <property type="term" value="P:tricarboxylic acid cycle"/>
    <property type="evidence" value="ECO:0007669"/>
    <property type="project" value="UniProtKB-KW"/>
</dbReference>
<dbReference type="SUPFAM" id="SSF56059">
    <property type="entry name" value="Glutathione synthetase ATP-binding domain-like"/>
    <property type="match status" value="1"/>
</dbReference>
<dbReference type="InterPro" id="IPR016102">
    <property type="entry name" value="Succinyl-CoA_synth-like"/>
</dbReference>
<dbReference type="PIRSF" id="PIRSF001554">
    <property type="entry name" value="SucCS_beta"/>
    <property type="match status" value="1"/>
</dbReference>
<dbReference type="InterPro" id="IPR011761">
    <property type="entry name" value="ATP-grasp"/>
</dbReference>
<dbReference type="EMBL" id="RCTF01000004">
    <property type="protein sequence ID" value="RLP79973.1"/>
    <property type="molecule type" value="Genomic_DNA"/>
</dbReference>
<organism evidence="8 9">
    <name type="scientific">Xanthobacter tagetidis</name>
    <dbReference type="NCBI Taxonomy" id="60216"/>
    <lineage>
        <taxon>Bacteria</taxon>
        <taxon>Pseudomonadati</taxon>
        <taxon>Pseudomonadota</taxon>
        <taxon>Alphaproteobacteria</taxon>
        <taxon>Hyphomicrobiales</taxon>
        <taxon>Xanthobacteraceae</taxon>
        <taxon>Xanthobacter</taxon>
    </lineage>
</organism>
<reference evidence="8 9" key="1">
    <citation type="submission" date="2018-10" db="EMBL/GenBank/DDBJ databases">
        <title>Xanthobacter tagetidis genome sequencing and assembly.</title>
        <authorList>
            <person name="Maclea K.S."/>
            <person name="Goen A.E."/>
            <person name="Fatima S.A."/>
        </authorList>
    </citation>
    <scope>NUCLEOTIDE SEQUENCE [LARGE SCALE GENOMIC DNA]</scope>
    <source>
        <strain evidence="8 9">ATCC 700314</strain>
    </source>
</reference>
<dbReference type="Proteomes" id="UP000269692">
    <property type="component" value="Unassembled WGS sequence"/>
</dbReference>
<dbReference type="InterPro" id="IPR013815">
    <property type="entry name" value="ATP_grasp_subdomain_1"/>
</dbReference>
<dbReference type="GO" id="GO:0046872">
    <property type="term" value="F:metal ion binding"/>
    <property type="evidence" value="ECO:0007669"/>
    <property type="project" value="UniProtKB-KW"/>
</dbReference>
<name>A0A3L7AHL2_9HYPH</name>
<dbReference type="RefSeq" id="WP_121622477.1">
    <property type="nucleotide sequence ID" value="NZ_JACIIW010000002.1"/>
</dbReference>
<keyword evidence="4 6" id="KW-0547">Nucleotide-binding</keyword>
<evidence type="ECO:0000259" key="7">
    <source>
        <dbReference type="PROSITE" id="PS50975"/>
    </source>
</evidence>
<keyword evidence="6" id="KW-0067">ATP-binding</keyword>
<keyword evidence="1" id="KW-0816">Tricarboxylic acid cycle</keyword>
<evidence type="ECO:0000256" key="4">
    <source>
        <dbReference type="ARBA" id="ARBA00022741"/>
    </source>
</evidence>
<dbReference type="Pfam" id="PF00549">
    <property type="entry name" value="Ligase_CoA"/>
    <property type="match status" value="1"/>
</dbReference>
<dbReference type="Pfam" id="PF08442">
    <property type="entry name" value="ATP-grasp_2"/>
    <property type="match status" value="1"/>
</dbReference>
<dbReference type="Gene3D" id="3.30.1490.20">
    <property type="entry name" value="ATP-grasp fold, A domain"/>
    <property type="match status" value="1"/>
</dbReference>
<dbReference type="PANTHER" id="PTHR11815">
    <property type="entry name" value="SUCCINYL-COA SYNTHETASE BETA CHAIN"/>
    <property type="match status" value="1"/>
</dbReference>
<dbReference type="GO" id="GO:0006104">
    <property type="term" value="P:succinyl-CoA metabolic process"/>
    <property type="evidence" value="ECO:0007669"/>
    <property type="project" value="TreeGrafter"/>
</dbReference>
<protein>
    <recommendedName>
        <fullName evidence="7">ATP-grasp domain-containing protein</fullName>
    </recommendedName>
</protein>
<evidence type="ECO:0000256" key="1">
    <source>
        <dbReference type="ARBA" id="ARBA00022532"/>
    </source>
</evidence>
<keyword evidence="3" id="KW-0479">Metal-binding</keyword>
<comment type="caution">
    <text evidence="8">The sequence shown here is derived from an EMBL/GenBank/DDBJ whole genome shotgun (WGS) entry which is preliminary data.</text>
</comment>
<dbReference type="InterPro" id="IPR005811">
    <property type="entry name" value="SUCC_ACL_C"/>
</dbReference>
<dbReference type="Gene3D" id="3.30.470.20">
    <property type="entry name" value="ATP-grasp fold, B domain"/>
    <property type="match status" value="1"/>
</dbReference>
<evidence type="ECO:0000256" key="6">
    <source>
        <dbReference type="PROSITE-ProRule" id="PRU00409"/>
    </source>
</evidence>
<dbReference type="AlphaFoldDB" id="A0A3L7AHL2"/>
<dbReference type="GO" id="GO:0005524">
    <property type="term" value="F:ATP binding"/>
    <property type="evidence" value="ECO:0007669"/>
    <property type="project" value="UniProtKB-UniRule"/>
</dbReference>
<dbReference type="InterPro" id="IPR005809">
    <property type="entry name" value="Succ_CoA_ligase-like_bsu"/>
</dbReference>
<dbReference type="InterPro" id="IPR013650">
    <property type="entry name" value="ATP-grasp_succ-CoA_synth-type"/>
</dbReference>
<dbReference type="GO" id="GO:0004775">
    <property type="term" value="F:succinate-CoA ligase (ADP-forming) activity"/>
    <property type="evidence" value="ECO:0007669"/>
    <property type="project" value="TreeGrafter"/>
</dbReference>
<dbReference type="PANTHER" id="PTHR11815:SF10">
    <property type="entry name" value="SUCCINATE--COA LIGASE [GDP-FORMING] SUBUNIT BETA, MITOCHONDRIAL"/>
    <property type="match status" value="1"/>
</dbReference>
<sequence length="378" mass="40127">MLLIECDGKALFEAGGIPVPEGIVVTGRERPALPGGGPWLVKAQVPAGGRGKAGGVVFCATEEAVDQALERLLGRPLLGHRVHACLVEQAARGTEAYLSLMVDPAAGAARLSFSDQGGVDVEAAARNDGALLCEVCVADPEAVGVGIERLATRLGPQSAAALRMVAPALAELFFARELLLAEINPLFLDVGRAVAGDAKVVVDANAISRQSEIRRFVEARPEVYADVWRKMNEGFDFIDLDPDGDIGLVTTGAGLSMMLIDELTARGGRPLNFCDLRTGQMRGRPDRLIRVLDWLAAKPGLKVLFVNIFAGITDLSEFARLLTEALARFPRPDIPVVARLIGPGEAAARAHLAAVRPDLATYADLDQALQHVIAVSRQ</sequence>
<dbReference type="PROSITE" id="PS50975">
    <property type="entry name" value="ATP_GRASP"/>
    <property type="match status" value="1"/>
</dbReference>
<keyword evidence="9" id="KW-1185">Reference proteome</keyword>
<keyword evidence="5" id="KW-0460">Magnesium</keyword>
<dbReference type="GO" id="GO:0042709">
    <property type="term" value="C:succinate-CoA ligase complex"/>
    <property type="evidence" value="ECO:0007669"/>
    <property type="project" value="TreeGrafter"/>
</dbReference>
<feature type="domain" description="ATP-grasp" evidence="7">
    <location>
        <begin position="9"/>
        <end position="218"/>
    </location>
</feature>
<accession>A0A3L7AHL2</accession>
<dbReference type="SUPFAM" id="SSF52210">
    <property type="entry name" value="Succinyl-CoA synthetase domains"/>
    <property type="match status" value="1"/>
</dbReference>
<keyword evidence="2" id="KW-0436">Ligase</keyword>
<evidence type="ECO:0000313" key="9">
    <source>
        <dbReference type="Proteomes" id="UP000269692"/>
    </source>
</evidence>
<evidence type="ECO:0000256" key="3">
    <source>
        <dbReference type="ARBA" id="ARBA00022723"/>
    </source>
</evidence>
<evidence type="ECO:0000256" key="5">
    <source>
        <dbReference type="ARBA" id="ARBA00022842"/>
    </source>
</evidence>
<evidence type="ECO:0000256" key="2">
    <source>
        <dbReference type="ARBA" id="ARBA00022598"/>
    </source>
</evidence>
<dbReference type="OrthoDB" id="9802602at2"/>
<evidence type="ECO:0000313" key="8">
    <source>
        <dbReference type="EMBL" id="RLP79973.1"/>
    </source>
</evidence>
<dbReference type="Gene3D" id="3.40.50.261">
    <property type="entry name" value="Succinyl-CoA synthetase domains"/>
    <property type="match status" value="1"/>
</dbReference>